<dbReference type="AlphaFoldDB" id="A0A494VV33"/>
<gene>
    <name evidence="1" type="ORF">HYN43_008285</name>
</gene>
<evidence type="ECO:0000313" key="2">
    <source>
        <dbReference type="Proteomes" id="UP000270046"/>
    </source>
</evidence>
<proteinExistence type="predicted"/>
<name>A0A494VV33_9SPHI</name>
<dbReference type="Proteomes" id="UP000270046">
    <property type="component" value="Chromosome"/>
</dbReference>
<dbReference type="EMBL" id="CP032869">
    <property type="protein sequence ID" value="AYL95293.1"/>
    <property type="molecule type" value="Genomic_DNA"/>
</dbReference>
<dbReference type="KEGG" id="muh:HYN43_008285"/>
<evidence type="ECO:0000313" key="1">
    <source>
        <dbReference type="EMBL" id="AYL95293.1"/>
    </source>
</evidence>
<organism evidence="1 2">
    <name type="scientific">Mucilaginibacter celer</name>
    <dbReference type="NCBI Taxonomy" id="2305508"/>
    <lineage>
        <taxon>Bacteria</taxon>
        <taxon>Pseudomonadati</taxon>
        <taxon>Bacteroidota</taxon>
        <taxon>Sphingobacteriia</taxon>
        <taxon>Sphingobacteriales</taxon>
        <taxon>Sphingobacteriaceae</taxon>
        <taxon>Mucilaginibacter</taxon>
    </lineage>
</organism>
<dbReference type="OrthoDB" id="1550492at2"/>
<reference evidence="1 2" key="1">
    <citation type="submission" date="2018-10" db="EMBL/GenBank/DDBJ databases">
        <title>Genome sequencing of Mucilaginibacter sp. HYN0043.</title>
        <authorList>
            <person name="Kim M."/>
            <person name="Yi H."/>
        </authorList>
    </citation>
    <scope>NUCLEOTIDE SEQUENCE [LARGE SCALE GENOMIC DNA]</scope>
    <source>
        <strain evidence="1 2">HYN0043</strain>
    </source>
</reference>
<accession>A0A494VV33</accession>
<protein>
    <submittedName>
        <fullName evidence="1">Uncharacterized protein</fullName>
    </submittedName>
</protein>
<sequence length="378" mass="43331">MNEMRWNPSVLIQGEQVPLFWKSHFEKDNRKLLFILGKGFDVRMNMALKSLLENSPNVNVECWIIEFEEGEGSSSNKYLKYAYENLDELRTLLSGRSVTSKPIALWSNKTKGKKQRIGDRQATNLLTEYKQISEFTDIIIDISALPRGVYFSLIGRFLTFIDLYAKEAPPNFFIVVSENANIDSNIKERGIDEDVGYLRGFGGTLELASETEEPVVWFPILGEDKLEHLEKAHNQIRPHEICPVLPFPSKDPRRSDQLIKDYHQLLFDRLGIEPQNLMYVPERNPFEAYTRLSKAIHNYFTSLNSLGGCKAVISTFSSKLLSIGTLLTAYELIGKIGVGVLNVDSQGYEIDDFEEMKKMKFESELFLIWLTGEPYTEN</sequence>
<keyword evidence="2" id="KW-1185">Reference proteome</keyword>